<evidence type="ECO:0000313" key="3">
    <source>
        <dbReference type="Proteomes" id="UP000277256"/>
    </source>
</evidence>
<dbReference type="RefSeq" id="WP_125247974.1">
    <property type="nucleotide sequence ID" value="NZ_RSEB01000003.1"/>
</dbReference>
<dbReference type="SUPFAM" id="SSF140453">
    <property type="entry name" value="EsxAB dimer-like"/>
    <property type="match status" value="1"/>
</dbReference>
<protein>
    <submittedName>
        <fullName evidence="2">WXG100 family type VII secretion target</fullName>
    </submittedName>
</protein>
<dbReference type="OrthoDB" id="5183843at2"/>
<dbReference type="EMBL" id="RSEB01000003">
    <property type="protein sequence ID" value="RRR99460.1"/>
    <property type="molecule type" value="Genomic_DNA"/>
</dbReference>
<dbReference type="InterPro" id="IPR036689">
    <property type="entry name" value="ESAT-6-like_sf"/>
</dbReference>
<evidence type="ECO:0000313" key="2">
    <source>
        <dbReference type="EMBL" id="RRR99460.1"/>
    </source>
</evidence>
<dbReference type="Proteomes" id="UP000277256">
    <property type="component" value="Unassembled WGS sequence"/>
</dbReference>
<reference evidence="2 3" key="1">
    <citation type="submission" date="2018-12" db="EMBL/GenBank/DDBJ databases">
        <title>Glycomyces sp. YIM 121974 draft genome.</title>
        <authorList>
            <person name="Li Q."/>
        </authorList>
    </citation>
    <scope>NUCLEOTIDE SEQUENCE [LARGE SCALE GENOMIC DNA]</scope>
    <source>
        <strain evidence="2 3">YIM 121974</strain>
    </source>
</reference>
<comment type="caution">
    <text evidence="2">The sequence shown here is derived from an EMBL/GenBank/DDBJ whole genome shotgun (WGS) entry which is preliminary data.</text>
</comment>
<keyword evidence="3" id="KW-1185">Reference proteome</keyword>
<name>A0A426UY13_9ACTN</name>
<gene>
    <name evidence="2" type="ORF">EIW28_12190</name>
</gene>
<dbReference type="Pfam" id="PF06013">
    <property type="entry name" value="WXG100"/>
    <property type="match status" value="1"/>
</dbReference>
<dbReference type="InterPro" id="IPR010310">
    <property type="entry name" value="T7SS_ESAT-6-like"/>
</dbReference>
<dbReference type="AlphaFoldDB" id="A0A426UY13"/>
<sequence>MSDNESTSALDAAGAGRPGCSHPDCGNATAHPAERHWQQVMAAVPVEGQSHRPKATATSYPTGADFRAALAAVRPDDADAHSLQHLRTAWTDEVSGRLADWPERIRSHLADLAEGWSGAGFDAFEAACDQTRGLVEDLIDDVDATAASLQAAEDALHLIQGGGAGEIPYPAAQFWIDGDWHSWVSVHIRPAWWHGDCIRYTCQDAEHVLALAGAEPALATEIIDYIDERILHHIDRYARPDAVERDGLDPAQGLTVEEAKDLAVADATEHYATLVEQSWGAYAARHTAVDDDLVRRNADTEAELRSLRTVRSDKDYPAAADPAYMDLEPPPLDQPTGTETPRAADEPSLQPPTLSEDAAEEDRPSGDAAAPSAVPAAVGTAAATSAIIADPWTAPAATGAARSTDEADLAEDGNLWGVVDEDDDPYA</sequence>
<proteinExistence type="predicted"/>
<organism evidence="2 3">
    <name type="scientific">Glycomyces terrestris</name>
    <dbReference type="NCBI Taxonomy" id="2493553"/>
    <lineage>
        <taxon>Bacteria</taxon>
        <taxon>Bacillati</taxon>
        <taxon>Actinomycetota</taxon>
        <taxon>Actinomycetes</taxon>
        <taxon>Glycomycetales</taxon>
        <taxon>Glycomycetaceae</taxon>
        <taxon>Glycomyces</taxon>
    </lineage>
</organism>
<feature type="region of interest" description="Disordered" evidence="1">
    <location>
        <begin position="1"/>
        <end position="30"/>
    </location>
</feature>
<feature type="region of interest" description="Disordered" evidence="1">
    <location>
        <begin position="308"/>
        <end position="427"/>
    </location>
</feature>
<evidence type="ECO:0000256" key="1">
    <source>
        <dbReference type="SAM" id="MobiDB-lite"/>
    </source>
</evidence>
<feature type="compositionally biased region" description="Low complexity" evidence="1">
    <location>
        <begin position="366"/>
        <end position="390"/>
    </location>
</feature>
<accession>A0A426UY13</accession>